<dbReference type="AlphaFoldDB" id="A0A364NV24"/>
<keyword evidence="2" id="KW-1003">Cell membrane</keyword>
<dbReference type="PANTHER" id="PTHR33931:SF2">
    <property type="entry name" value="HOLIN-LIKE PROTEIN CIDA"/>
    <property type="match status" value="1"/>
</dbReference>
<gene>
    <name evidence="7" type="ORF">CU669_15885</name>
</gene>
<dbReference type="PANTHER" id="PTHR33931">
    <property type="entry name" value="HOLIN-LIKE PROTEIN CIDA-RELATED"/>
    <property type="match status" value="1"/>
</dbReference>
<protein>
    <submittedName>
        <fullName evidence="7">CidA/LrgA family protein</fullName>
    </submittedName>
</protein>
<accession>A0A364NV24</accession>
<reference evidence="7 8" key="1">
    <citation type="submission" date="2017-11" db="EMBL/GenBank/DDBJ databases">
        <title>Draft genome sequence of magnetotactic bacterium Magnetospirillum kuznetsovii LBB-42.</title>
        <authorList>
            <person name="Grouzdev D.S."/>
            <person name="Rysina M.S."/>
            <person name="Baslerov R.V."/>
            <person name="Koziaeva V."/>
        </authorList>
    </citation>
    <scope>NUCLEOTIDE SEQUENCE [LARGE SCALE GENOMIC DNA]</scope>
    <source>
        <strain evidence="7 8">LBB-42</strain>
    </source>
</reference>
<dbReference type="InterPro" id="IPR005538">
    <property type="entry name" value="LrgA/CidA"/>
</dbReference>
<dbReference type="Proteomes" id="UP000251075">
    <property type="component" value="Unassembled WGS sequence"/>
</dbReference>
<feature type="transmembrane region" description="Helical" evidence="6">
    <location>
        <begin position="83"/>
        <end position="104"/>
    </location>
</feature>
<keyword evidence="4 6" id="KW-1133">Transmembrane helix</keyword>
<evidence type="ECO:0000313" key="7">
    <source>
        <dbReference type="EMBL" id="RAU20912.1"/>
    </source>
</evidence>
<evidence type="ECO:0000256" key="4">
    <source>
        <dbReference type="ARBA" id="ARBA00022989"/>
    </source>
</evidence>
<evidence type="ECO:0000256" key="1">
    <source>
        <dbReference type="ARBA" id="ARBA00004651"/>
    </source>
</evidence>
<evidence type="ECO:0000256" key="2">
    <source>
        <dbReference type="ARBA" id="ARBA00022475"/>
    </source>
</evidence>
<keyword evidence="3 6" id="KW-0812">Transmembrane</keyword>
<evidence type="ECO:0000256" key="3">
    <source>
        <dbReference type="ARBA" id="ARBA00022692"/>
    </source>
</evidence>
<feature type="transmembrane region" description="Helical" evidence="6">
    <location>
        <begin position="24"/>
        <end position="42"/>
    </location>
</feature>
<comment type="subcellular location">
    <subcellularLocation>
        <location evidence="1">Cell membrane</location>
        <topology evidence="1">Multi-pass membrane protein</topology>
    </subcellularLocation>
</comment>
<dbReference type="OrthoDB" id="385012at2"/>
<keyword evidence="8" id="KW-1185">Reference proteome</keyword>
<sequence>MLGSLTILLLCQLAGEVVVRLLGLPLPGPVVGMVILFLGLVIRGRVPTTMEQSVRAILGNFALLFIPASVGVMVHLAAIWAEILPITAAVLGSTVATIVVAGRLMQALSRHKREDAA</sequence>
<dbReference type="GO" id="GO:0005886">
    <property type="term" value="C:plasma membrane"/>
    <property type="evidence" value="ECO:0007669"/>
    <property type="project" value="UniProtKB-SubCell"/>
</dbReference>
<proteinExistence type="predicted"/>
<organism evidence="7 8">
    <name type="scientific">Paramagnetospirillum kuznetsovii</name>
    <dbReference type="NCBI Taxonomy" id="2053833"/>
    <lineage>
        <taxon>Bacteria</taxon>
        <taxon>Pseudomonadati</taxon>
        <taxon>Pseudomonadota</taxon>
        <taxon>Alphaproteobacteria</taxon>
        <taxon>Rhodospirillales</taxon>
        <taxon>Magnetospirillaceae</taxon>
        <taxon>Paramagnetospirillum</taxon>
    </lineage>
</organism>
<dbReference type="Pfam" id="PF03788">
    <property type="entry name" value="LrgA"/>
    <property type="match status" value="1"/>
</dbReference>
<dbReference type="EMBL" id="PGTO01000015">
    <property type="protein sequence ID" value="RAU20912.1"/>
    <property type="molecule type" value="Genomic_DNA"/>
</dbReference>
<evidence type="ECO:0000256" key="6">
    <source>
        <dbReference type="SAM" id="Phobius"/>
    </source>
</evidence>
<name>A0A364NV24_9PROT</name>
<dbReference type="RefSeq" id="WP_112146472.1">
    <property type="nucleotide sequence ID" value="NZ_PGTO01000015.1"/>
</dbReference>
<keyword evidence="5 6" id="KW-0472">Membrane</keyword>
<feature type="transmembrane region" description="Helical" evidence="6">
    <location>
        <begin position="54"/>
        <end position="77"/>
    </location>
</feature>
<evidence type="ECO:0000313" key="8">
    <source>
        <dbReference type="Proteomes" id="UP000251075"/>
    </source>
</evidence>
<comment type="caution">
    <text evidence="7">The sequence shown here is derived from an EMBL/GenBank/DDBJ whole genome shotgun (WGS) entry which is preliminary data.</text>
</comment>
<evidence type="ECO:0000256" key="5">
    <source>
        <dbReference type="ARBA" id="ARBA00023136"/>
    </source>
</evidence>